<evidence type="ECO:0000313" key="2">
    <source>
        <dbReference type="EMBL" id="CAH1112922.1"/>
    </source>
</evidence>
<evidence type="ECO:0000313" key="3">
    <source>
        <dbReference type="Proteomes" id="UP001153636"/>
    </source>
</evidence>
<dbReference type="Proteomes" id="UP001153636">
    <property type="component" value="Chromosome 7"/>
</dbReference>
<accession>A0A9P0D2A4</accession>
<feature type="region of interest" description="Disordered" evidence="1">
    <location>
        <begin position="49"/>
        <end position="142"/>
    </location>
</feature>
<name>A0A9P0D2A4_9CUCU</name>
<dbReference type="EMBL" id="OV651819">
    <property type="protein sequence ID" value="CAH1112922.1"/>
    <property type="molecule type" value="Genomic_DNA"/>
</dbReference>
<dbReference type="AlphaFoldDB" id="A0A9P0D2A4"/>
<protein>
    <submittedName>
        <fullName evidence="2">Uncharacterized protein</fullName>
    </submittedName>
</protein>
<gene>
    <name evidence="2" type="ORF">PSYICH_LOCUS13144</name>
</gene>
<evidence type="ECO:0000256" key="1">
    <source>
        <dbReference type="SAM" id="MobiDB-lite"/>
    </source>
</evidence>
<reference evidence="2" key="1">
    <citation type="submission" date="2022-01" db="EMBL/GenBank/DDBJ databases">
        <authorList>
            <person name="King R."/>
        </authorList>
    </citation>
    <scope>NUCLEOTIDE SEQUENCE</scope>
</reference>
<keyword evidence="3" id="KW-1185">Reference proteome</keyword>
<proteinExistence type="predicted"/>
<organism evidence="2 3">
    <name type="scientific">Psylliodes chrysocephalus</name>
    <dbReference type="NCBI Taxonomy" id="3402493"/>
    <lineage>
        <taxon>Eukaryota</taxon>
        <taxon>Metazoa</taxon>
        <taxon>Ecdysozoa</taxon>
        <taxon>Arthropoda</taxon>
        <taxon>Hexapoda</taxon>
        <taxon>Insecta</taxon>
        <taxon>Pterygota</taxon>
        <taxon>Neoptera</taxon>
        <taxon>Endopterygota</taxon>
        <taxon>Coleoptera</taxon>
        <taxon>Polyphaga</taxon>
        <taxon>Cucujiformia</taxon>
        <taxon>Chrysomeloidea</taxon>
        <taxon>Chrysomelidae</taxon>
        <taxon>Galerucinae</taxon>
        <taxon>Alticini</taxon>
        <taxon>Psylliodes</taxon>
    </lineage>
</organism>
<feature type="compositionally biased region" description="Low complexity" evidence="1">
    <location>
        <begin position="79"/>
        <end position="103"/>
    </location>
</feature>
<sequence>MASFRATGIAPFDPKSVLRKIPSANLEEEPDQVVNNVLVEYLQQQRFAAVPSRQNVRRQKLVVESGKSVSAPVEEDSDSQSSDSSTNSGSSSSGTSENENPESIITNAGEVNREINLQDEPKVPEQDPEILSLLGKEPSGSD</sequence>
<dbReference type="OrthoDB" id="6777095at2759"/>